<reference evidence="3" key="1">
    <citation type="submission" date="2016-10" db="EMBL/GenBank/DDBJ databases">
        <authorList>
            <person name="Varghese N."/>
            <person name="Submissions S."/>
        </authorList>
    </citation>
    <scope>NUCLEOTIDE SEQUENCE [LARGE SCALE GENOMIC DNA]</scope>
    <source>
        <strain evidence="3">DSM 25329</strain>
    </source>
</reference>
<name>A0A1G7XL55_9BACT</name>
<dbReference type="PANTHER" id="PTHR42655">
    <property type="entry name" value="GLYCOGEN PHOSPHORYLASE"/>
    <property type="match status" value="1"/>
</dbReference>
<proteinExistence type="inferred from homology"/>
<protein>
    <submittedName>
        <fullName evidence="2">Starch phosphorylase</fullName>
    </submittedName>
</protein>
<evidence type="ECO:0000313" key="3">
    <source>
        <dbReference type="Proteomes" id="UP000198748"/>
    </source>
</evidence>
<dbReference type="GO" id="GO:0008184">
    <property type="term" value="F:glycogen phosphorylase activity"/>
    <property type="evidence" value="ECO:0007669"/>
    <property type="project" value="InterPro"/>
</dbReference>
<dbReference type="NCBIfam" id="TIGR02094">
    <property type="entry name" value="more_P_ylases"/>
    <property type="match status" value="1"/>
</dbReference>
<keyword evidence="3" id="KW-1185">Reference proteome</keyword>
<dbReference type="SUPFAM" id="SSF53756">
    <property type="entry name" value="UDP-Glycosyltransferase/glycogen phosphorylase"/>
    <property type="match status" value="1"/>
</dbReference>
<evidence type="ECO:0000313" key="2">
    <source>
        <dbReference type="EMBL" id="SDG84975.1"/>
    </source>
</evidence>
<dbReference type="AlphaFoldDB" id="A0A1G7XL55"/>
<dbReference type="Proteomes" id="UP000198748">
    <property type="component" value="Unassembled WGS sequence"/>
</dbReference>
<dbReference type="EMBL" id="FNAN01000024">
    <property type="protein sequence ID" value="SDG84975.1"/>
    <property type="molecule type" value="Genomic_DNA"/>
</dbReference>
<dbReference type="PANTHER" id="PTHR42655:SF1">
    <property type="entry name" value="GLYCOGEN PHOSPHORYLASE"/>
    <property type="match status" value="1"/>
</dbReference>
<sequence length="549" mass="62238">MSQQTFKLPYHHPFVADSQYKKSVAYFSMEFAVDQALKIYSGGLGFLAGSHMRSVYALKQNLVGIGMLWKYGYYDQGRKKDGSMEPEFREKMYSFLTDTQIRFQIPMMGKNVWVAAYYLDPETFGSAPLFLLTTDTDGNDEATRAISYSLYDADVTYKVAQCMVLGIGGAKLLEALQYEPEVYHLNEAHAVSALFHLYKKYKKVADVQKKVVFTTHTPEEAGNEKHDIHFLDKLGFFSGLDLETVRKISGIRDGVFNHSLAALSLSHKANGVSKLHGEVSRKMWKAHPKIAPIGHITNAQNNAYWVDPVLEKARVEKNVEAIVARKKELKKVLFKTVADQSGKLFDPDVLTIVWARRFAAYKRADMLVWDIERFKRMMANVNQPIQVIWAGKPYPKDEGAVGTFNHLFYLSHLFPNMAVLTGYELALSKLLKDGADIWLNTPVVTREASGTSGMTAAMNAALNLSTFDGWICEFAKDEHNAFLLPVAKGEDINKQDCDNLMETLERSVIPTYYNAPAKWQEMVLNSMNDVSEPFNSDRMAREYYELLYN</sequence>
<comment type="similarity">
    <text evidence="1">Belongs to the glycogen phosphorylase family.</text>
</comment>
<dbReference type="InterPro" id="IPR052182">
    <property type="entry name" value="Glycogen/Maltodextrin_Phosph"/>
</dbReference>
<dbReference type="GO" id="GO:0030170">
    <property type="term" value="F:pyridoxal phosphate binding"/>
    <property type="evidence" value="ECO:0007669"/>
    <property type="project" value="InterPro"/>
</dbReference>
<dbReference type="GO" id="GO:0005975">
    <property type="term" value="P:carbohydrate metabolic process"/>
    <property type="evidence" value="ECO:0007669"/>
    <property type="project" value="InterPro"/>
</dbReference>
<organism evidence="2 3">
    <name type="scientific">Dyadobacter soli</name>
    <dbReference type="NCBI Taxonomy" id="659014"/>
    <lineage>
        <taxon>Bacteria</taxon>
        <taxon>Pseudomonadati</taxon>
        <taxon>Bacteroidota</taxon>
        <taxon>Cytophagia</taxon>
        <taxon>Cytophagales</taxon>
        <taxon>Spirosomataceae</taxon>
        <taxon>Dyadobacter</taxon>
    </lineage>
</organism>
<dbReference type="OrthoDB" id="9760804at2"/>
<dbReference type="InterPro" id="IPR011834">
    <property type="entry name" value="Agluc_phsphrylas"/>
</dbReference>
<dbReference type="STRING" id="659014.SAMN04487996_12441"/>
<evidence type="ECO:0000256" key="1">
    <source>
        <dbReference type="ARBA" id="ARBA00006047"/>
    </source>
</evidence>
<gene>
    <name evidence="2" type="ORF">SAMN04487996_12441</name>
</gene>
<accession>A0A1G7XL55</accession>
<dbReference type="RefSeq" id="WP_090156940.1">
    <property type="nucleotide sequence ID" value="NZ_FNAN01000024.1"/>
</dbReference>
<dbReference type="Pfam" id="PF00343">
    <property type="entry name" value="Phosphorylase"/>
    <property type="match status" value="1"/>
</dbReference>
<dbReference type="InterPro" id="IPR000811">
    <property type="entry name" value="Glyco_trans_35"/>
</dbReference>
<dbReference type="Gene3D" id="3.40.50.2000">
    <property type="entry name" value="Glycogen Phosphorylase B"/>
    <property type="match status" value="2"/>
</dbReference>